<evidence type="ECO:0000256" key="1">
    <source>
        <dbReference type="SAM" id="Phobius"/>
    </source>
</evidence>
<dbReference type="KEGG" id="pfer:IRI77_21325"/>
<sequence length="246" mass="25852">MQHRKRVNTPVAFLYFGLMTVLAFMVLVGPSAASAVSANVVVYGSGVYGSGQSQSGNLDFVASEWDVSPFYISGPSITQKGSSIKMSNLSISCQNDAGCGEVTIAAYLSGLTNPGVFTVSLDGNFGLPGFNETTLGDSSSLNGSYFAYTYLGNSQVGVYGNLRGSYGSFAVGPFTSPDLSAVGSPFNLVFGVTLYGMNYLETLSMENSFNINVNTPTSVPEPSSMALFAGGLVGLGLLRRKLYKRE</sequence>
<dbReference type="AlphaFoldDB" id="A0A7S7NKS1"/>
<dbReference type="EMBL" id="CP063849">
    <property type="protein sequence ID" value="QOY85365.1"/>
    <property type="molecule type" value="Genomic_DNA"/>
</dbReference>
<dbReference type="Pfam" id="PF07589">
    <property type="entry name" value="PEP-CTERM"/>
    <property type="match status" value="1"/>
</dbReference>
<keyword evidence="1" id="KW-1133">Transmembrane helix</keyword>
<feature type="domain" description="Ice-binding protein C-terminal" evidence="2">
    <location>
        <begin position="218"/>
        <end position="240"/>
    </location>
</feature>
<dbReference type="InterPro" id="IPR013424">
    <property type="entry name" value="Ice-binding_C"/>
</dbReference>
<organism evidence="3 4">
    <name type="scientific">Paludibaculum fermentans</name>
    <dbReference type="NCBI Taxonomy" id="1473598"/>
    <lineage>
        <taxon>Bacteria</taxon>
        <taxon>Pseudomonadati</taxon>
        <taxon>Acidobacteriota</taxon>
        <taxon>Terriglobia</taxon>
        <taxon>Bryobacterales</taxon>
        <taxon>Bryobacteraceae</taxon>
        <taxon>Paludibaculum</taxon>
    </lineage>
</organism>
<dbReference type="RefSeq" id="WP_194447035.1">
    <property type="nucleotide sequence ID" value="NZ_CP063849.1"/>
</dbReference>
<accession>A0A7S7NKS1</accession>
<keyword evidence="4" id="KW-1185">Reference proteome</keyword>
<dbReference type="Proteomes" id="UP000593892">
    <property type="component" value="Chromosome"/>
</dbReference>
<keyword evidence="1" id="KW-0812">Transmembrane</keyword>
<proteinExistence type="predicted"/>
<keyword evidence="1" id="KW-0472">Membrane</keyword>
<name>A0A7S7NKS1_PALFE</name>
<evidence type="ECO:0000313" key="3">
    <source>
        <dbReference type="EMBL" id="QOY85365.1"/>
    </source>
</evidence>
<evidence type="ECO:0000313" key="4">
    <source>
        <dbReference type="Proteomes" id="UP000593892"/>
    </source>
</evidence>
<reference evidence="3 4" key="1">
    <citation type="submission" date="2020-10" db="EMBL/GenBank/DDBJ databases">
        <title>Complete genome sequence of Paludibaculum fermentans P105T, a facultatively anaerobic acidobacterium capable of dissimilatory Fe(III) reduction.</title>
        <authorList>
            <person name="Dedysh S.N."/>
            <person name="Beletsky A.V."/>
            <person name="Kulichevskaya I.S."/>
            <person name="Mardanov A.V."/>
            <person name="Ravin N.V."/>
        </authorList>
    </citation>
    <scope>NUCLEOTIDE SEQUENCE [LARGE SCALE GENOMIC DNA]</scope>
    <source>
        <strain evidence="3 4">P105</strain>
    </source>
</reference>
<gene>
    <name evidence="3" type="ORF">IRI77_21325</name>
</gene>
<evidence type="ECO:0000259" key="2">
    <source>
        <dbReference type="Pfam" id="PF07589"/>
    </source>
</evidence>
<protein>
    <submittedName>
        <fullName evidence="3">PEP-CTERM sorting domain-containing protein</fullName>
    </submittedName>
</protein>
<feature type="transmembrane region" description="Helical" evidence="1">
    <location>
        <begin position="12"/>
        <end position="33"/>
    </location>
</feature>
<dbReference type="NCBIfam" id="TIGR02595">
    <property type="entry name" value="PEP_CTERM"/>
    <property type="match status" value="1"/>
</dbReference>